<dbReference type="NCBIfam" id="TIGR02937">
    <property type="entry name" value="sigma70-ECF"/>
    <property type="match status" value="1"/>
</dbReference>
<dbReference type="OrthoDB" id="9794372at2"/>
<feature type="domain" description="RNA polymerase sigma factor 70 region 4 type 2" evidence="5">
    <location>
        <begin position="130"/>
        <end position="181"/>
    </location>
</feature>
<comment type="similarity">
    <text evidence="1">Belongs to the sigma-70 factor family. ECF subfamily.</text>
</comment>
<keyword evidence="2" id="KW-0805">Transcription regulation</keyword>
<dbReference type="PANTHER" id="PTHR43133:SF63">
    <property type="entry name" value="RNA POLYMERASE SIGMA FACTOR FECI-RELATED"/>
    <property type="match status" value="1"/>
</dbReference>
<evidence type="ECO:0000256" key="3">
    <source>
        <dbReference type="ARBA" id="ARBA00023082"/>
    </source>
</evidence>
<dbReference type="InterPro" id="IPR013249">
    <property type="entry name" value="RNA_pol_sigma70_r4_t2"/>
</dbReference>
<dbReference type="Gene3D" id="1.10.10.10">
    <property type="entry name" value="Winged helix-like DNA-binding domain superfamily/Winged helix DNA-binding domain"/>
    <property type="match status" value="1"/>
</dbReference>
<proteinExistence type="inferred from homology"/>
<dbReference type="InterPro" id="IPR014284">
    <property type="entry name" value="RNA_pol_sigma-70_dom"/>
</dbReference>
<evidence type="ECO:0000256" key="2">
    <source>
        <dbReference type="ARBA" id="ARBA00023015"/>
    </source>
</evidence>
<dbReference type="Proteomes" id="UP000315434">
    <property type="component" value="Unassembled WGS sequence"/>
</dbReference>
<dbReference type="Pfam" id="PF08281">
    <property type="entry name" value="Sigma70_r4_2"/>
    <property type="match status" value="1"/>
</dbReference>
<dbReference type="PANTHER" id="PTHR43133">
    <property type="entry name" value="RNA POLYMERASE ECF-TYPE SIGMA FACTO"/>
    <property type="match status" value="1"/>
</dbReference>
<sequence>MQPGIAQSFRPGTRLMWSKPTSRALIDDAVQLYYEELCKAMNRRGHTTAISQEIVHDLYVRLTGKPRLPENTSLIRAFLVRACANLGIDRRRREQFERRLFSGSMEEALAAPQPVNDADSLADREHRLKVLRRAVMSMSLQRRQVFLASSIGNLNSVDIAARSGISKNMVDRHLRKAYLHCLECLEETL</sequence>
<dbReference type="InterPro" id="IPR036388">
    <property type="entry name" value="WH-like_DNA-bd_sf"/>
</dbReference>
<dbReference type="GO" id="GO:0016987">
    <property type="term" value="F:sigma factor activity"/>
    <property type="evidence" value="ECO:0007669"/>
    <property type="project" value="UniProtKB-KW"/>
</dbReference>
<keyword evidence="4" id="KW-0804">Transcription</keyword>
<dbReference type="InterPro" id="IPR013324">
    <property type="entry name" value="RNA_pol_sigma_r3/r4-like"/>
</dbReference>
<dbReference type="SUPFAM" id="SSF88659">
    <property type="entry name" value="Sigma3 and sigma4 domains of RNA polymerase sigma factors"/>
    <property type="match status" value="1"/>
</dbReference>
<accession>A0A546X9I8</accession>
<evidence type="ECO:0000256" key="4">
    <source>
        <dbReference type="ARBA" id="ARBA00023163"/>
    </source>
</evidence>
<evidence type="ECO:0000313" key="6">
    <source>
        <dbReference type="EMBL" id="TRA97422.1"/>
    </source>
</evidence>
<gene>
    <name evidence="6" type="ORF">EXN68_23665</name>
</gene>
<evidence type="ECO:0000259" key="5">
    <source>
        <dbReference type="Pfam" id="PF08281"/>
    </source>
</evidence>
<dbReference type="EMBL" id="SGNY01000010">
    <property type="protein sequence ID" value="TRA97422.1"/>
    <property type="molecule type" value="Genomic_DNA"/>
</dbReference>
<comment type="caution">
    <text evidence="6">The sequence shown here is derived from an EMBL/GenBank/DDBJ whole genome shotgun (WGS) entry which is preliminary data.</text>
</comment>
<organism evidence="6 7">
    <name type="scientific">Rhizobium rhizogenes</name>
    <name type="common">Agrobacterium rhizogenes</name>
    <dbReference type="NCBI Taxonomy" id="359"/>
    <lineage>
        <taxon>Bacteria</taxon>
        <taxon>Pseudomonadati</taxon>
        <taxon>Pseudomonadota</taxon>
        <taxon>Alphaproteobacteria</taxon>
        <taxon>Hyphomicrobiales</taxon>
        <taxon>Rhizobiaceae</taxon>
        <taxon>Rhizobium/Agrobacterium group</taxon>
        <taxon>Rhizobium</taxon>
    </lineage>
</organism>
<evidence type="ECO:0000313" key="7">
    <source>
        <dbReference type="Proteomes" id="UP000315434"/>
    </source>
</evidence>
<dbReference type="InterPro" id="IPR013325">
    <property type="entry name" value="RNA_pol_sigma_r2"/>
</dbReference>
<dbReference type="InterPro" id="IPR039425">
    <property type="entry name" value="RNA_pol_sigma-70-like"/>
</dbReference>
<reference evidence="6 7" key="1">
    <citation type="journal article" date="2019" name="Appl. Microbiol. Biotechnol.">
        <title>Differential efficiency of wild type rhizogenic strains for rol gene transformation of plants.</title>
        <authorList>
            <person name="Desmet S."/>
            <person name="De Keyser E."/>
            <person name="Van Vaerenbergh J."/>
            <person name="Baeyen S."/>
            <person name="Van Huylenbroeck J."/>
            <person name="Geelen D."/>
            <person name="Dhooghe E."/>
        </authorList>
    </citation>
    <scope>NUCLEOTIDE SEQUENCE [LARGE SCALE GENOMIC DNA]</scope>
    <source>
        <strain evidence="6 7">GBBC3284</strain>
    </source>
</reference>
<dbReference type="SUPFAM" id="SSF88946">
    <property type="entry name" value="Sigma2 domain of RNA polymerase sigma factors"/>
    <property type="match status" value="1"/>
</dbReference>
<evidence type="ECO:0000256" key="1">
    <source>
        <dbReference type="ARBA" id="ARBA00010641"/>
    </source>
</evidence>
<protein>
    <submittedName>
        <fullName evidence="6">Sigma-70 family RNA polymerase sigma factor</fullName>
    </submittedName>
</protein>
<dbReference type="AlphaFoldDB" id="A0A546X9I8"/>
<keyword evidence="3" id="KW-0731">Sigma factor</keyword>
<dbReference type="GO" id="GO:0003677">
    <property type="term" value="F:DNA binding"/>
    <property type="evidence" value="ECO:0007669"/>
    <property type="project" value="InterPro"/>
</dbReference>
<name>A0A546X9I8_RHIRH</name>
<dbReference type="GO" id="GO:0006352">
    <property type="term" value="P:DNA-templated transcription initiation"/>
    <property type="evidence" value="ECO:0007669"/>
    <property type="project" value="InterPro"/>
</dbReference>